<sequence>MTTSCPPPSTSDGAPAREEQARALCLRLLTARSRTRAELEGQLAKRGYPDDVSTTVLDRLAAVGLVDDADFAEQWVHSRRANAGKGKRALAAELRTKGVDNDVITAVLSDIDAGAERDRAEQLVRARLRRENLDDDARVSRRLVGMLARRGYSQTMAYDVVTTELAAERERRRV</sequence>
<dbReference type="OrthoDB" id="5244465at2"/>
<dbReference type="Proteomes" id="UP000093592">
    <property type="component" value="Unassembled WGS sequence"/>
</dbReference>
<protein>
    <recommendedName>
        <fullName evidence="3 5">Regulatory protein RecX</fullName>
    </recommendedName>
</protein>
<evidence type="ECO:0000256" key="2">
    <source>
        <dbReference type="ARBA" id="ARBA00009695"/>
    </source>
</evidence>
<dbReference type="Pfam" id="PF02631">
    <property type="entry name" value="RecX_HTH2"/>
    <property type="match status" value="1"/>
</dbReference>
<accession>A0A1A2YQN2</accession>
<feature type="domain" description="RecX first three-helical" evidence="7">
    <location>
        <begin position="21"/>
        <end position="60"/>
    </location>
</feature>
<evidence type="ECO:0000259" key="6">
    <source>
        <dbReference type="Pfam" id="PF02631"/>
    </source>
</evidence>
<evidence type="ECO:0000259" key="7">
    <source>
        <dbReference type="Pfam" id="PF21982"/>
    </source>
</evidence>
<reference evidence="9" key="1">
    <citation type="submission" date="2016-06" db="EMBL/GenBank/DDBJ databases">
        <authorList>
            <person name="Sutton G."/>
            <person name="Brinkac L."/>
            <person name="Sanka R."/>
            <person name="Adams M."/>
            <person name="Lau E."/>
            <person name="Sam S."/>
            <person name="Sreng N."/>
            <person name="Him V."/>
            <person name="Kerleguer A."/>
            <person name="Cheng S."/>
        </authorList>
    </citation>
    <scope>NUCLEOTIDE SEQUENCE [LARGE SCALE GENOMIC DNA]</scope>
    <source>
        <strain evidence="9">E861</strain>
    </source>
</reference>
<feature type="domain" description="RecX second three-helical" evidence="6">
    <location>
        <begin position="67"/>
        <end position="108"/>
    </location>
</feature>
<comment type="subcellular location">
    <subcellularLocation>
        <location evidence="1 5">Cytoplasm</location>
    </subcellularLocation>
</comment>
<dbReference type="PANTHER" id="PTHR33602">
    <property type="entry name" value="REGULATORY PROTEIN RECX FAMILY PROTEIN"/>
    <property type="match status" value="1"/>
</dbReference>
<dbReference type="InterPro" id="IPR053926">
    <property type="entry name" value="RecX_HTH_1st"/>
</dbReference>
<comment type="similarity">
    <text evidence="2 5">Belongs to the RecX family.</text>
</comment>
<evidence type="ECO:0000256" key="5">
    <source>
        <dbReference type="HAMAP-Rule" id="MF_01114"/>
    </source>
</evidence>
<proteinExistence type="inferred from homology"/>
<dbReference type="HAMAP" id="MF_01114">
    <property type="entry name" value="RecX"/>
    <property type="match status" value="1"/>
</dbReference>
<evidence type="ECO:0000313" key="9">
    <source>
        <dbReference type="Proteomes" id="UP000093592"/>
    </source>
</evidence>
<dbReference type="NCBIfam" id="NF001056">
    <property type="entry name" value="PRK00117.3-1"/>
    <property type="match status" value="1"/>
</dbReference>
<dbReference type="PANTHER" id="PTHR33602:SF1">
    <property type="entry name" value="REGULATORY PROTEIN RECX FAMILY PROTEIN"/>
    <property type="match status" value="1"/>
</dbReference>
<keyword evidence="4 5" id="KW-0963">Cytoplasm</keyword>
<dbReference type="InterPro" id="IPR053924">
    <property type="entry name" value="RecX_HTH_2nd"/>
</dbReference>
<gene>
    <name evidence="5" type="primary">recX</name>
    <name evidence="8" type="ORF">A5707_09030</name>
</gene>
<evidence type="ECO:0000256" key="3">
    <source>
        <dbReference type="ARBA" id="ARBA00018111"/>
    </source>
</evidence>
<comment type="function">
    <text evidence="5">Modulates RecA activity.</text>
</comment>
<name>A0A1A2YQN2_9MYCO</name>
<dbReference type="InterPro" id="IPR003783">
    <property type="entry name" value="Regulatory_RecX"/>
</dbReference>
<dbReference type="GO" id="GO:0005737">
    <property type="term" value="C:cytoplasm"/>
    <property type="evidence" value="ECO:0007669"/>
    <property type="project" value="UniProtKB-SubCell"/>
</dbReference>
<organism evidence="8 9">
    <name type="scientific">Mycobacterium kyorinense</name>
    <dbReference type="NCBI Taxonomy" id="487514"/>
    <lineage>
        <taxon>Bacteria</taxon>
        <taxon>Bacillati</taxon>
        <taxon>Actinomycetota</taxon>
        <taxon>Actinomycetes</taxon>
        <taxon>Mycobacteriales</taxon>
        <taxon>Mycobacteriaceae</taxon>
        <taxon>Mycobacterium</taxon>
    </lineage>
</organism>
<comment type="caution">
    <text evidence="8">The sequence shown here is derived from an EMBL/GenBank/DDBJ whole genome shotgun (WGS) entry which is preliminary data.</text>
</comment>
<dbReference type="RefSeq" id="WP_065016343.1">
    <property type="nucleotide sequence ID" value="NZ_LZKJ01000197.1"/>
</dbReference>
<evidence type="ECO:0000256" key="1">
    <source>
        <dbReference type="ARBA" id="ARBA00004496"/>
    </source>
</evidence>
<dbReference type="AlphaFoldDB" id="A0A1A2YQN2"/>
<evidence type="ECO:0000256" key="4">
    <source>
        <dbReference type="ARBA" id="ARBA00022490"/>
    </source>
</evidence>
<dbReference type="Pfam" id="PF21982">
    <property type="entry name" value="RecX_HTH1"/>
    <property type="match status" value="1"/>
</dbReference>
<dbReference type="InterPro" id="IPR036388">
    <property type="entry name" value="WH-like_DNA-bd_sf"/>
</dbReference>
<dbReference type="Gene3D" id="1.10.10.10">
    <property type="entry name" value="Winged helix-like DNA-binding domain superfamily/Winged helix DNA-binding domain"/>
    <property type="match status" value="2"/>
</dbReference>
<dbReference type="GO" id="GO:0006282">
    <property type="term" value="P:regulation of DNA repair"/>
    <property type="evidence" value="ECO:0007669"/>
    <property type="project" value="UniProtKB-UniRule"/>
</dbReference>
<dbReference type="EMBL" id="LZKJ01000197">
    <property type="protein sequence ID" value="OBI40554.1"/>
    <property type="molecule type" value="Genomic_DNA"/>
</dbReference>
<evidence type="ECO:0000313" key="8">
    <source>
        <dbReference type="EMBL" id="OBI40554.1"/>
    </source>
</evidence>